<dbReference type="OrthoDB" id="627554at2"/>
<dbReference type="EMBL" id="FZNY01000003">
    <property type="protein sequence ID" value="SNR82930.1"/>
    <property type="molecule type" value="Genomic_DNA"/>
</dbReference>
<evidence type="ECO:0000313" key="3">
    <source>
        <dbReference type="Proteomes" id="UP000198379"/>
    </source>
</evidence>
<name>A0A238ZI75_9FLAO</name>
<sequence>MKNPTCVLRFKRSLTLLLILLLFSNLHILNAQEDASNITIVPELVFGTSVASNKTFPERNPQIQAVFNILWHHENNAQEWAQRLKRLRTGISVGYTNFGNSESLGSAYSLVPFVEFNVFKKKRLTTQIGIGVSYFTNEYDFETNFFNRAVSTDFTWSFKAFMHYNFLQTESINYRIGAGLFHHSNGHTRLPNQGFNSFLLSLSAELKSPKFKNYKENIIEQPAPERNVQNYIAIRAGIGQNVFSDVSILNDKKEVYTISAEYGKIYNKTLKLGVGAFYRVYEHYYDYIRGNEFLVRDGEEFASFRDNPWNNASNYGLFAKGELLFNHVGVELQLGVNFHKPAYKIDWRINEGWDLAPRDIPGGWVFGEFDSKFRAKNAVSTRAGLKYYVIGTDKAPKHNLYAGAFINANLGQADFTELGIGYIRTF</sequence>
<reference evidence="2 3" key="1">
    <citation type="submission" date="2017-06" db="EMBL/GenBank/DDBJ databases">
        <authorList>
            <person name="Kim H.J."/>
            <person name="Triplett B.A."/>
        </authorList>
    </citation>
    <scope>NUCLEOTIDE SEQUENCE [LARGE SCALE GENOMIC DNA]</scope>
    <source>
        <strain evidence="2 3">DSM 25597</strain>
    </source>
</reference>
<dbReference type="RefSeq" id="WP_089371571.1">
    <property type="nucleotide sequence ID" value="NZ_BMEP01000001.1"/>
</dbReference>
<dbReference type="InterPro" id="IPR018550">
    <property type="entry name" value="Lipid-A_deacylase-rel"/>
</dbReference>
<proteinExistence type="predicted"/>
<dbReference type="Gene3D" id="2.40.160.20">
    <property type="match status" value="1"/>
</dbReference>
<protein>
    <submittedName>
        <fullName evidence="2">Lipid A 3-O-deacylase (PagL)</fullName>
    </submittedName>
</protein>
<keyword evidence="3" id="KW-1185">Reference proteome</keyword>
<gene>
    <name evidence="2" type="ORF">SAMN06265376_103247</name>
</gene>
<feature type="signal peptide" evidence="1">
    <location>
        <begin position="1"/>
        <end position="31"/>
    </location>
</feature>
<dbReference type="AlphaFoldDB" id="A0A238ZI75"/>
<dbReference type="Pfam" id="PF09411">
    <property type="entry name" value="PagL"/>
    <property type="match status" value="1"/>
</dbReference>
<organism evidence="2 3">
    <name type="scientific">Dokdonia pacifica</name>
    <dbReference type="NCBI Taxonomy" id="1627892"/>
    <lineage>
        <taxon>Bacteria</taxon>
        <taxon>Pseudomonadati</taxon>
        <taxon>Bacteroidota</taxon>
        <taxon>Flavobacteriia</taxon>
        <taxon>Flavobacteriales</taxon>
        <taxon>Flavobacteriaceae</taxon>
        <taxon>Dokdonia</taxon>
    </lineage>
</organism>
<evidence type="ECO:0000313" key="2">
    <source>
        <dbReference type="EMBL" id="SNR82930.1"/>
    </source>
</evidence>
<accession>A0A238ZI75</accession>
<dbReference type="Proteomes" id="UP000198379">
    <property type="component" value="Unassembled WGS sequence"/>
</dbReference>
<evidence type="ECO:0000256" key="1">
    <source>
        <dbReference type="SAM" id="SignalP"/>
    </source>
</evidence>
<keyword evidence="1" id="KW-0732">Signal</keyword>
<feature type="chain" id="PRO_5012760127" evidence="1">
    <location>
        <begin position="32"/>
        <end position="426"/>
    </location>
</feature>